<proteinExistence type="predicted"/>
<dbReference type="PANTHER" id="PTHR21503">
    <property type="entry name" value="F-BOX-CONTAINING HYPOTHETICAL PROTEIN C.ELEGANS"/>
    <property type="match status" value="1"/>
</dbReference>
<keyword evidence="1" id="KW-1133">Transmembrane helix</keyword>
<evidence type="ECO:0000256" key="1">
    <source>
        <dbReference type="SAM" id="Phobius"/>
    </source>
</evidence>
<name>G0P5T0_CAEBE</name>
<dbReference type="PROSITE" id="PS50181">
    <property type="entry name" value="FBOX"/>
    <property type="match status" value="1"/>
</dbReference>
<accession>G0P5T0</accession>
<dbReference type="PANTHER" id="PTHR21503:SF8">
    <property type="entry name" value="F-BOX ASSOCIATED DOMAIN-CONTAINING PROTEIN-RELATED"/>
    <property type="match status" value="1"/>
</dbReference>
<reference evidence="4" key="1">
    <citation type="submission" date="2011-07" db="EMBL/GenBank/DDBJ databases">
        <authorList>
            <consortium name="Caenorhabditis brenneri Sequencing and Analysis Consortium"/>
            <person name="Wilson R.K."/>
        </authorList>
    </citation>
    <scope>NUCLEOTIDE SEQUENCE [LARGE SCALE GENOMIC DNA]</scope>
    <source>
        <strain evidence="4">PB2801</strain>
    </source>
</reference>
<protein>
    <recommendedName>
        <fullName evidence="2">F-box domain-containing protein</fullName>
    </recommendedName>
</protein>
<dbReference type="Proteomes" id="UP000008068">
    <property type="component" value="Unassembled WGS sequence"/>
</dbReference>
<evidence type="ECO:0000313" key="4">
    <source>
        <dbReference type="Proteomes" id="UP000008068"/>
    </source>
</evidence>
<evidence type="ECO:0000313" key="3">
    <source>
        <dbReference type="EMBL" id="EGT46052.1"/>
    </source>
</evidence>
<keyword evidence="1" id="KW-0472">Membrane</keyword>
<feature type="domain" description="F-box" evidence="2">
    <location>
        <begin position="2"/>
        <end position="51"/>
    </location>
</feature>
<keyword evidence="4" id="KW-1185">Reference proteome</keyword>
<keyword evidence="1" id="KW-0812">Transmembrane</keyword>
<organism evidence="4">
    <name type="scientific">Caenorhabditis brenneri</name>
    <name type="common">Nematode worm</name>
    <dbReference type="NCBI Taxonomy" id="135651"/>
    <lineage>
        <taxon>Eukaryota</taxon>
        <taxon>Metazoa</taxon>
        <taxon>Ecdysozoa</taxon>
        <taxon>Nematoda</taxon>
        <taxon>Chromadorea</taxon>
        <taxon>Rhabditida</taxon>
        <taxon>Rhabditina</taxon>
        <taxon>Rhabditomorpha</taxon>
        <taxon>Rhabditoidea</taxon>
        <taxon>Rhabditidae</taxon>
        <taxon>Peloderinae</taxon>
        <taxon>Caenorhabditis</taxon>
    </lineage>
</organism>
<dbReference type="InterPro" id="IPR001810">
    <property type="entry name" value="F-box_dom"/>
</dbReference>
<sequence>MTLPILKLPFLVFQMILESMGFIELFIFTRLSNKMKRIVKSRVKVKNFKMRVFFEENFGLRISNENHMEMFVVDVLEKYKPEDDGFPLKLGNADGIISGFYFSEDCEDLFVTFWNDLMAGFREFIDEAMEIFPCPIESITIDNVGQHCEELVRWASSLTIERVSLTGGEFGVRHLQAFNVSSIKLYDASLSDQDIHDFFDALSNGRSNTNMKECQILFVRDDFNLDFIMRGLNVVWEENEDLVWPDNQTIEIYHLTLSNGETGTIKHSIIEVEIPNGPDREYLTFDVEIVRREVNQ</sequence>
<dbReference type="EMBL" id="GL380088">
    <property type="protein sequence ID" value="EGT46052.1"/>
    <property type="molecule type" value="Genomic_DNA"/>
</dbReference>
<dbReference type="InParanoid" id="G0P5T0"/>
<feature type="transmembrane region" description="Helical" evidence="1">
    <location>
        <begin position="12"/>
        <end position="32"/>
    </location>
</feature>
<dbReference type="Pfam" id="PF00646">
    <property type="entry name" value="F-box"/>
    <property type="match status" value="1"/>
</dbReference>
<gene>
    <name evidence="3" type="ORF">CAEBREN_10186</name>
</gene>
<dbReference type="HOGENOM" id="CLU_070667_0_0_1"/>
<evidence type="ECO:0000259" key="2">
    <source>
        <dbReference type="PROSITE" id="PS50181"/>
    </source>
</evidence>
<dbReference type="AlphaFoldDB" id="G0P5T0"/>